<dbReference type="InterPro" id="IPR036869">
    <property type="entry name" value="J_dom_sf"/>
</dbReference>
<name>A0ABD1I119_SALDI</name>
<feature type="region of interest" description="Disordered" evidence="1">
    <location>
        <begin position="447"/>
        <end position="474"/>
    </location>
</feature>
<reference evidence="3 4" key="1">
    <citation type="submission" date="2024-06" db="EMBL/GenBank/DDBJ databases">
        <title>A chromosome level genome sequence of Diviner's sage (Salvia divinorum).</title>
        <authorList>
            <person name="Ford S.A."/>
            <person name="Ro D.-K."/>
            <person name="Ness R.W."/>
            <person name="Phillips M.A."/>
        </authorList>
    </citation>
    <scope>NUCLEOTIDE SEQUENCE [LARGE SCALE GENOMIC DNA]</scope>
    <source>
        <strain evidence="3">SAF-2024a</strain>
        <tissue evidence="3">Leaf</tissue>
    </source>
</reference>
<proteinExistence type="predicted"/>
<feature type="domain" description="J" evidence="2">
    <location>
        <begin position="100"/>
        <end position="164"/>
    </location>
</feature>
<organism evidence="3 4">
    <name type="scientific">Salvia divinorum</name>
    <name type="common">Maria pastora</name>
    <name type="synonym">Diviner's sage</name>
    <dbReference type="NCBI Taxonomy" id="28513"/>
    <lineage>
        <taxon>Eukaryota</taxon>
        <taxon>Viridiplantae</taxon>
        <taxon>Streptophyta</taxon>
        <taxon>Embryophyta</taxon>
        <taxon>Tracheophyta</taxon>
        <taxon>Spermatophyta</taxon>
        <taxon>Magnoliopsida</taxon>
        <taxon>eudicotyledons</taxon>
        <taxon>Gunneridae</taxon>
        <taxon>Pentapetalae</taxon>
        <taxon>asterids</taxon>
        <taxon>lamiids</taxon>
        <taxon>Lamiales</taxon>
        <taxon>Lamiaceae</taxon>
        <taxon>Nepetoideae</taxon>
        <taxon>Mentheae</taxon>
        <taxon>Salviinae</taxon>
        <taxon>Salvia</taxon>
        <taxon>Salvia subgen. Calosphace</taxon>
    </lineage>
</organism>
<dbReference type="CDD" id="cd06257">
    <property type="entry name" value="DnaJ"/>
    <property type="match status" value="1"/>
</dbReference>
<dbReference type="Pfam" id="PF23551">
    <property type="entry name" value="Zn_ribbon_20"/>
    <property type="match status" value="1"/>
</dbReference>
<protein>
    <recommendedName>
        <fullName evidence="2">J domain-containing protein</fullName>
    </recommendedName>
</protein>
<evidence type="ECO:0000259" key="2">
    <source>
        <dbReference type="PROSITE" id="PS50076"/>
    </source>
</evidence>
<dbReference type="Pfam" id="PF11926">
    <property type="entry name" value="DUF3444"/>
    <property type="match status" value="1"/>
</dbReference>
<gene>
    <name evidence="3" type="ORF">AAHA92_03764</name>
</gene>
<evidence type="ECO:0000313" key="4">
    <source>
        <dbReference type="Proteomes" id="UP001567538"/>
    </source>
</evidence>
<dbReference type="SMART" id="SM00271">
    <property type="entry name" value="DnaJ"/>
    <property type="match status" value="1"/>
</dbReference>
<dbReference type="InterPro" id="IPR001623">
    <property type="entry name" value="DnaJ_domain"/>
</dbReference>
<dbReference type="PRINTS" id="PR00625">
    <property type="entry name" value="JDOMAIN"/>
</dbReference>
<sequence length="750" mass="84019">MNFFRRRLPGNSAQTICDFLLSDYILKLCDNLPGLFLNLDEALRAKAIAEKQFLERDFIGARNYALKAQKLCPELEGISQMVTTFGVYFASEAKANGELDFYSILGLDPSADKSKVKKQYKKMAVLLHPDKNRTVGGDGAFRLISEAWTLLSDTVKRSSYDQRRNLFAGYNAGAGAYDNCSKFPASLSRLDTFWTVCTSCHVRYEYLRKYVNKRLSCKNCRGVFKAVETGLAPINEAFPYSNYSYMPENGYATHGCGGSYIPKTMYHAPTRPTGHHSGHKPVSNISFQGSVPVDSVGVIDHNCQSTSSFVFYQANGEAGRTKANGDHISRVNATTQMLCDGHSRDVSKPKRGRPAKKRKMDFGISYGHAHEETCTTVTSEAKMAAVNVASKHASRLCSPPETSSRRCSAAPVFDTRQLLIERARSEIRRNLEAMSLASEAAAAEAEKRNALATEDKSSEAANVSQPELKRSASASITVPDSDFHNFDKDRSEECFKAKQVWALYDEEDGMPRLYCLIREVISLNPFKIYISYLSSKSDCEFGAVNWLDSGFTKSCGSFRVFHSETVEQVNIFSHLLVKEKAGRGGCVRIYPRCGDIWAVYRNWSPDWNRTTSDEERHQYEMVEVLGDCSEEEGVWVTPLVKLDAYKTVYQRNANTSAIRWIPRKEMLRFSHQVPSCLLNVQGTSNLPDGCWDLDPAAIPDELLRRETEPEKNANAEPTPTECITSMEVVLEREYVMAPTKTIAKVLEELS</sequence>
<dbReference type="PROSITE" id="PS50076">
    <property type="entry name" value="DNAJ_2"/>
    <property type="match status" value="1"/>
</dbReference>
<dbReference type="PANTHER" id="PTHR44137">
    <property type="entry name" value="BNAC03G44070D PROTEIN"/>
    <property type="match status" value="1"/>
</dbReference>
<feature type="compositionally biased region" description="Basic and acidic residues" evidence="1">
    <location>
        <begin position="447"/>
        <end position="458"/>
    </location>
</feature>
<dbReference type="Pfam" id="PF00226">
    <property type="entry name" value="DnaJ"/>
    <property type="match status" value="1"/>
</dbReference>
<dbReference type="InterPro" id="IPR056988">
    <property type="entry name" value="Zn_ribbon_pln"/>
</dbReference>
<evidence type="ECO:0000313" key="3">
    <source>
        <dbReference type="EMBL" id="KAL1561011.1"/>
    </source>
</evidence>
<dbReference type="SUPFAM" id="SSF46565">
    <property type="entry name" value="Chaperone J-domain"/>
    <property type="match status" value="1"/>
</dbReference>
<dbReference type="AlphaFoldDB" id="A0ABD1I119"/>
<dbReference type="Gene3D" id="1.10.287.110">
    <property type="entry name" value="DnaJ domain"/>
    <property type="match status" value="1"/>
</dbReference>
<keyword evidence="4" id="KW-1185">Reference proteome</keyword>
<dbReference type="PANTHER" id="PTHR44137:SF7">
    <property type="entry name" value="J DOMAIN-CONTAINING PROTEIN"/>
    <property type="match status" value="1"/>
</dbReference>
<evidence type="ECO:0000256" key="1">
    <source>
        <dbReference type="SAM" id="MobiDB-lite"/>
    </source>
</evidence>
<dbReference type="InterPro" id="IPR024593">
    <property type="entry name" value="DUF3444"/>
</dbReference>
<comment type="caution">
    <text evidence="3">The sequence shown here is derived from an EMBL/GenBank/DDBJ whole genome shotgun (WGS) entry which is preliminary data.</text>
</comment>
<dbReference type="Proteomes" id="UP001567538">
    <property type="component" value="Unassembled WGS sequence"/>
</dbReference>
<accession>A0ABD1I119</accession>
<dbReference type="EMBL" id="JBEAFC010000003">
    <property type="protein sequence ID" value="KAL1561011.1"/>
    <property type="molecule type" value="Genomic_DNA"/>
</dbReference>